<accession>A0A939JDU1</accession>
<dbReference type="EMBL" id="JAFLQZ010000013">
    <property type="protein sequence ID" value="MBO0359755.1"/>
    <property type="molecule type" value="Genomic_DNA"/>
</dbReference>
<dbReference type="Proteomes" id="UP000664144">
    <property type="component" value="Unassembled WGS sequence"/>
</dbReference>
<name>A0A939JDU1_9BACT</name>
<gene>
    <name evidence="1" type="ORF">J0X19_17470</name>
</gene>
<proteinExistence type="predicted"/>
<evidence type="ECO:0000313" key="1">
    <source>
        <dbReference type="EMBL" id="MBO0359755.1"/>
    </source>
</evidence>
<dbReference type="RefSeq" id="WP_206985711.1">
    <property type="nucleotide sequence ID" value="NZ_JAFLQZ010000013.1"/>
</dbReference>
<comment type="caution">
    <text evidence="1">The sequence shown here is derived from an EMBL/GenBank/DDBJ whole genome shotgun (WGS) entry which is preliminary data.</text>
</comment>
<protein>
    <submittedName>
        <fullName evidence="1">Uncharacterized protein</fullName>
    </submittedName>
</protein>
<reference evidence="1" key="1">
    <citation type="submission" date="2021-03" db="EMBL/GenBank/DDBJ databases">
        <authorList>
            <person name="Kim M.K."/>
        </authorList>
    </citation>
    <scope>NUCLEOTIDE SEQUENCE</scope>
    <source>
        <strain evidence="1">BT186</strain>
    </source>
</reference>
<sequence>MPPIAPSSRPYVSRRKRRLFATDFALTNRSVFALIGLLVVALVVSLGVIATQLFGNEPTALANTSAPPVITQTQVNQ</sequence>
<keyword evidence="2" id="KW-1185">Reference proteome</keyword>
<organism evidence="1 2">
    <name type="scientific">Hymenobacter telluris</name>
    <dbReference type="NCBI Taxonomy" id="2816474"/>
    <lineage>
        <taxon>Bacteria</taxon>
        <taxon>Pseudomonadati</taxon>
        <taxon>Bacteroidota</taxon>
        <taxon>Cytophagia</taxon>
        <taxon>Cytophagales</taxon>
        <taxon>Hymenobacteraceae</taxon>
        <taxon>Hymenobacter</taxon>
    </lineage>
</organism>
<evidence type="ECO:0000313" key="2">
    <source>
        <dbReference type="Proteomes" id="UP000664144"/>
    </source>
</evidence>
<dbReference type="AlphaFoldDB" id="A0A939JDU1"/>